<organism evidence="2">
    <name type="scientific">hydrothermal vent metagenome</name>
    <dbReference type="NCBI Taxonomy" id="652676"/>
    <lineage>
        <taxon>unclassified sequences</taxon>
        <taxon>metagenomes</taxon>
        <taxon>ecological metagenomes</taxon>
    </lineage>
</organism>
<keyword evidence="1" id="KW-0812">Transmembrane</keyword>
<evidence type="ECO:0000313" key="2">
    <source>
        <dbReference type="EMBL" id="VAW85900.1"/>
    </source>
</evidence>
<keyword evidence="1" id="KW-0472">Membrane</keyword>
<dbReference type="PROSITE" id="PS51257">
    <property type="entry name" value="PROKAR_LIPOPROTEIN"/>
    <property type="match status" value="1"/>
</dbReference>
<protein>
    <submittedName>
        <fullName evidence="2">Uncharacterized protein</fullName>
    </submittedName>
</protein>
<keyword evidence="1" id="KW-1133">Transmembrane helix</keyword>
<dbReference type="EMBL" id="UOFP01000114">
    <property type="protein sequence ID" value="VAW85900.1"/>
    <property type="molecule type" value="Genomic_DNA"/>
</dbReference>
<gene>
    <name evidence="2" type="ORF">MNBD_GAMMA18-1136</name>
</gene>
<proteinExistence type="predicted"/>
<sequence>MNKQFLEVYALSVCFVSIGCLSIFTGIFLYSLVGISFPSTMNSSRMYHPPPVVIHNGMVTSPIFAEQSLSGISSAEVIANNVENNHPRQASQKQFEELAAKQMKTESIMSMVRSAIIVLIASIVFVFHWRIAKQARSSKASE</sequence>
<feature type="transmembrane region" description="Helical" evidence="1">
    <location>
        <begin position="9"/>
        <end position="33"/>
    </location>
</feature>
<evidence type="ECO:0000256" key="1">
    <source>
        <dbReference type="SAM" id="Phobius"/>
    </source>
</evidence>
<accession>A0A3B0ZA93</accession>
<name>A0A3B0ZA93_9ZZZZ</name>
<feature type="transmembrane region" description="Helical" evidence="1">
    <location>
        <begin position="108"/>
        <end position="129"/>
    </location>
</feature>
<dbReference type="AlphaFoldDB" id="A0A3B0ZA93"/>
<reference evidence="2" key="1">
    <citation type="submission" date="2018-06" db="EMBL/GenBank/DDBJ databases">
        <authorList>
            <person name="Zhirakovskaya E."/>
        </authorList>
    </citation>
    <scope>NUCLEOTIDE SEQUENCE</scope>
</reference>